<evidence type="ECO:0000256" key="9">
    <source>
        <dbReference type="SAM" id="Phobius"/>
    </source>
</evidence>
<dbReference type="PANTHER" id="PTHR34979">
    <property type="entry name" value="INNER MEMBRANE PROTEIN YGAZ"/>
    <property type="match status" value="1"/>
</dbReference>
<feature type="transmembrane region" description="Helical" evidence="9">
    <location>
        <begin position="192"/>
        <end position="220"/>
    </location>
</feature>
<dbReference type="InterPro" id="IPR011606">
    <property type="entry name" value="Brnchd-chn_aa_trnsp_permease"/>
</dbReference>
<accession>A0A0C2JID1</accession>
<dbReference type="GO" id="GO:0005886">
    <property type="term" value="C:plasma membrane"/>
    <property type="evidence" value="ECO:0007669"/>
    <property type="project" value="UniProtKB-SubCell"/>
</dbReference>
<feature type="transmembrane region" description="Helical" evidence="9">
    <location>
        <begin position="30"/>
        <end position="53"/>
    </location>
</feature>
<comment type="subcellular location">
    <subcellularLocation>
        <location evidence="1">Cell membrane</location>
        <topology evidence="1">Multi-pass membrane protein</topology>
    </subcellularLocation>
</comment>
<evidence type="ECO:0000256" key="6">
    <source>
        <dbReference type="ARBA" id="ARBA00022989"/>
    </source>
</evidence>
<dbReference type="EMBL" id="JROO01000021">
    <property type="protein sequence ID" value="KIH98635.1"/>
    <property type="molecule type" value="Genomic_DNA"/>
</dbReference>
<comment type="similarity">
    <text evidence="2">Belongs to the AzlC family.</text>
</comment>
<keyword evidence="6 9" id="KW-1133">Transmembrane helix</keyword>
<evidence type="ECO:0000313" key="11">
    <source>
        <dbReference type="Proteomes" id="UP000031675"/>
    </source>
</evidence>
<dbReference type="PANTHER" id="PTHR34979:SF1">
    <property type="entry name" value="INNER MEMBRANE PROTEIN YGAZ"/>
    <property type="match status" value="1"/>
</dbReference>
<evidence type="ECO:0000256" key="1">
    <source>
        <dbReference type="ARBA" id="ARBA00004651"/>
    </source>
</evidence>
<reference evidence="11" key="1">
    <citation type="journal article" date="2015" name="Chem. Biol.">
        <title>Structure, bioactivity, and resistance mechanism of streptomonomicin, an unusual lasso Peptide from an understudied halophilic actinomycete.</title>
        <authorList>
            <person name="Metelev M."/>
            <person name="Tietz J.I."/>
            <person name="Melby J.O."/>
            <person name="Blair P.M."/>
            <person name="Zhu L."/>
            <person name="Livnat I."/>
            <person name="Severinov K."/>
            <person name="Mitchell D.A."/>
        </authorList>
    </citation>
    <scope>NUCLEOTIDE SEQUENCE [LARGE SCALE GENOMIC DNA]</scope>
    <source>
        <strain evidence="11">YIM 90003</strain>
    </source>
</reference>
<dbReference type="STRING" id="183763.LP52_11805"/>
<keyword evidence="3" id="KW-0813">Transport</keyword>
<protein>
    <submittedName>
        <fullName evidence="10">Branched-chain amino acid ABC transporter permease</fullName>
    </submittedName>
</protein>
<comment type="caution">
    <text evidence="10">The sequence shown here is derived from an EMBL/GenBank/DDBJ whole genome shotgun (WGS) entry which is preliminary data.</text>
</comment>
<feature type="region of interest" description="Disordered" evidence="8">
    <location>
        <begin position="223"/>
        <end position="256"/>
    </location>
</feature>
<evidence type="ECO:0000256" key="5">
    <source>
        <dbReference type="ARBA" id="ARBA00022692"/>
    </source>
</evidence>
<dbReference type="AlphaFoldDB" id="A0A0C2JID1"/>
<name>A0A0C2JID1_9ACTN</name>
<dbReference type="GO" id="GO:1903785">
    <property type="term" value="P:L-valine transmembrane transport"/>
    <property type="evidence" value="ECO:0007669"/>
    <property type="project" value="TreeGrafter"/>
</dbReference>
<dbReference type="Proteomes" id="UP000031675">
    <property type="component" value="Unassembled WGS sequence"/>
</dbReference>
<feature type="transmembrane region" description="Helical" evidence="9">
    <location>
        <begin position="59"/>
        <end position="82"/>
    </location>
</feature>
<keyword evidence="4" id="KW-1003">Cell membrane</keyword>
<dbReference type="Pfam" id="PF03591">
    <property type="entry name" value="AzlC"/>
    <property type="match status" value="1"/>
</dbReference>
<feature type="transmembrane region" description="Helical" evidence="9">
    <location>
        <begin position="125"/>
        <end position="142"/>
    </location>
</feature>
<keyword evidence="11" id="KW-1185">Reference proteome</keyword>
<proteinExistence type="inferred from homology"/>
<evidence type="ECO:0000256" key="8">
    <source>
        <dbReference type="SAM" id="MobiDB-lite"/>
    </source>
</evidence>
<evidence type="ECO:0000256" key="4">
    <source>
        <dbReference type="ARBA" id="ARBA00022475"/>
    </source>
</evidence>
<organism evidence="10 11">
    <name type="scientific">Streptomonospora alba</name>
    <dbReference type="NCBI Taxonomy" id="183763"/>
    <lineage>
        <taxon>Bacteria</taxon>
        <taxon>Bacillati</taxon>
        <taxon>Actinomycetota</taxon>
        <taxon>Actinomycetes</taxon>
        <taxon>Streptosporangiales</taxon>
        <taxon>Nocardiopsidaceae</taxon>
        <taxon>Streptomonospora</taxon>
    </lineage>
</organism>
<evidence type="ECO:0000256" key="7">
    <source>
        <dbReference type="ARBA" id="ARBA00023136"/>
    </source>
</evidence>
<gene>
    <name evidence="10" type="ORF">LP52_11805</name>
</gene>
<evidence type="ECO:0000313" key="10">
    <source>
        <dbReference type="EMBL" id="KIH98635.1"/>
    </source>
</evidence>
<feature type="transmembrane region" description="Helical" evidence="9">
    <location>
        <begin position="162"/>
        <end position="180"/>
    </location>
</feature>
<sequence length="256" mass="25103">MDVTTSTASLPPPVRDGLGMGTAVGLSGTAFGAAAVTAGLSVPQACVLSLLAFTGASQFALVGVVAGGGGLAAGAAGALLLGARNTLYGLRMADLLHWRGPRRLLVAHGIIDETAAGALAQPTAAWARTSFVTVFTSLYLTWNLTTLVGALATERIGDTDAFGLDAMSAAVFLALVAARLRDNRRERLVAVLAAAIALAAVPFAPPGVPVLLAAAAALIVPSGGPAGSPGDDEGGDGGAPGSDGGDADPGRGEVRA</sequence>
<evidence type="ECO:0000256" key="3">
    <source>
        <dbReference type="ARBA" id="ARBA00022448"/>
    </source>
</evidence>
<keyword evidence="7 9" id="KW-0472">Membrane</keyword>
<evidence type="ECO:0000256" key="2">
    <source>
        <dbReference type="ARBA" id="ARBA00010735"/>
    </source>
</evidence>
<keyword evidence="5 9" id="KW-0812">Transmembrane</keyword>